<keyword evidence="2" id="KW-1185">Reference proteome</keyword>
<sequence length="133" mass="15670">MKSGLTSATEATIGLFALTFDGYAYTEKMWQHRPERAAELREQLHTSGRLSAYAEENFAVNFLMHRDFYSWKHLPENLSPVWYQMLWLYLHLYRTPVPTAFRHADLYQQWQQRPKGAAEAAAAEIRMILSRHH</sequence>
<evidence type="ECO:0000313" key="1">
    <source>
        <dbReference type="EMBL" id="TGE21543.1"/>
    </source>
</evidence>
<comment type="caution">
    <text evidence="1">The sequence shown here is derived from an EMBL/GenBank/DDBJ whole genome shotgun (WGS) entry which is preliminary data.</text>
</comment>
<dbReference type="OrthoDB" id="881442at2"/>
<dbReference type="AlphaFoldDB" id="A0A4Z0PXC1"/>
<protein>
    <submittedName>
        <fullName evidence="1">Uncharacterized protein</fullName>
    </submittedName>
</protein>
<gene>
    <name evidence="1" type="ORF">E5K00_14765</name>
</gene>
<dbReference type="Proteomes" id="UP000297549">
    <property type="component" value="Unassembled WGS sequence"/>
</dbReference>
<proteinExistence type="predicted"/>
<accession>A0A4Z0PXC1</accession>
<reference evidence="1 2" key="1">
    <citation type="submission" date="2019-04" db="EMBL/GenBank/DDBJ databases">
        <authorList>
            <person name="Feng G."/>
            <person name="Zhang J."/>
            <person name="Zhu H."/>
        </authorList>
    </citation>
    <scope>NUCLEOTIDE SEQUENCE [LARGE SCALE GENOMIC DNA]</scope>
    <source>
        <strain evidence="1 2">JCM 31653</strain>
    </source>
</reference>
<organism evidence="1 2">
    <name type="scientific">Hymenobacter aquaticus</name>
    <dbReference type="NCBI Taxonomy" id="1867101"/>
    <lineage>
        <taxon>Bacteria</taxon>
        <taxon>Pseudomonadati</taxon>
        <taxon>Bacteroidota</taxon>
        <taxon>Cytophagia</taxon>
        <taxon>Cytophagales</taxon>
        <taxon>Hymenobacteraceae</taxon>
        <taxon>Hymenobacter</taxon>
    </lineage>
</organism>
<dbReference type="EMBL" id="SRLC01000002">
    <property type="protein sequence ID" value="TGE21543.1"/>
    <property type="molecule type" value="Genomic_DNA"/>
</dbReference>
<name>A0A4Z0PXC1_9BACT</name>
<dbReference type="RefSeq" id="WP_135464090.1">
    <property type="nucleotide sequence ID" value="NZ_SRLC01000002.1"/>
</dbReference>
<evidence type="ECO:0000313" key="2">
    <source>
        <dbReference type="Proteomes" id="UP000297549"/>
    </source>
</evidence>